<protein>
    <submittedName>
        <fullName evidence="2">Unannotated protein</fullName>
    </submittedName>
</protein>
<evidence type="ECO:0000256" key="1">
    <source>
        <dbReference type="SAM" id="Phobius"/>
    </source>
</evidence>
<accession>A0A6J7G850</accession>
<feature type="transmembrane region" description="Helical" evidence="1">
    <location>
        <begin position="425"/>
        <end position="448"/>
    </location>
</feature>
<dbReference type="AlphaFoldDB" id="A0A6J7G850"/>
<feature type="transmembrane region" description="Helical" evidence="1">
    <location>
        <begin position="120"/>
        <end position="140"/>
    </location>
</feature>
<sequence length="654" mass="69431">MARSLGVQLGVQRSELALGGITVIAIGALWLLPPAGFVLTAVLFALLPPWGKSISERAIISVVLIAGVVALTIPRGSEIPVTATSARIGLVSLLLIAFILRSIPKLKKYAAIPKPRAIDFAIAALTGVIALWLMSAYRGVGPYGIVSGLFFTGWDNQGHFVPFANTYEVGKTAWPTLDGSIAWNQWYPSLHTTLWALVTDATHAVKLDRIQLLAPYVQHMAVSFALCMGTLAWIAQDLSKRLAKALTPGKEVVDKVAPLVAIALFALFALLGSPASLFNAGFTNFAMAVTITAATAYLSSRSLQDARRIGWLLVPLGALAVIGLWTPLVLGIAPAGVVVLLALSKKTKWVGIAWAVATVLLISGTTYLQTKAIVNVSGKDAGGFTQDLGAVNSGMVEFNMVAAITAPIILALIAAYLVKRRQVTTAIAAAGTTIAILPFLAITIFGAVQAGKGWFESYYVLKTLDAMLLFAAPAYAALLAIALVFVITLVTKTKIQTVVLSGAVAAVAIAVVWVSSGAPGIQAGQKRIESVNNSLVGEAIVNSAEAAKPYATSMPMMWDGAGNLPNLWLASLSGVMSKDQQTFYLSLPAFPYEAQAQQYVFDYLASRPNVDLAMMWFRSISGQHLQELENQLPNQVTLVRVPMRSSLLCQECSL</sequence>
<feature type="transmembrane region" description="Helical" evidence="1">
    <location>
        <begin position="309"/>
        <end position="342"/>
    </location>
</feature>
<name>A0A6J7G850_9ZZZZ</name>
<feature type="transmembrane region" description="Helical" evidence="1">
    <location>
        <begin position="54"/>
        <end position="73"/>
    </location>
</feature>
<feature type="transmembrane region" description="Helical" evidence="1">
    <location>
        <begin position="20"/>
        <end position="47"/>
    </location>
</feature>
<feature type="transmembrane region" description="Helical" evidence="1">
    <location>
        <begin position="256"/>
        <end position="277"/>
    </location>
</feature>
<gene>
    <name evidence="2" type="ORF">UFOPK3495_01149</name>
</gene>
<feature type="transmembrane region" description="Helical" evidence="1">
    <location>
        <begin position="349"/>
        <end position="368"/>
    </location>
</feature>
<feature type="transmembrane region" description="Helical" evidence="1">
    <location>
        <begin position="468"/>
        <end position="490"/>
    </location>
</feature>
<reference evidence="2" key="1">
    <citation type="submission" date="2020-05" db="EMBL/GenBank/DDBJ databases">
        <authorList>
            <person name="Chiriac C."/>
            <person name="Salcher M."/>
            <person name="Ghai R."/>
            <person name="Kavagutti S V."/>
        </authorList>
    </citation>
    <scope>NUCLEOTIDE SEQUENCE</scope>
</reference>
<feature type="transmembrane region" description="Helical" evidence="1">
    <location>
        <begin position="216"/>
        <end position="235"/>
    </location>
</feature>
<keyword evidence="1" id="KW-1133">Transmembrane helix</keyword>
<organism evidence="2">
    <name type="scientific">freshwater metagenome</name>
    <dbReference type="NCBI Taxonomy" id="449393"/>
    <lineage>
        <taxon>unclassified sequences</taxon>
        <taxon>metagenomes</taxon>
        <taxon>ecological metagenomes</taxon>
    </lineage>
</organism>
<evidence type="ECO:0000313" key="2">
    <source>
        <dbReference type="EMBL" id="CAB4904197.1"/>
    </source>
</evidence>
<feature type="transmembrane region" description="Helical" evidence="1">
    <location>
        <begin position="497"/>
        <end position="516"/>
    </location>
</feature>
<keyword evidence="1" id="KW-0812">Transmembrane</keyword>
<proteinExistence type="predicted"/>
<keyword evidence="1" id="KW-0472">Membrane</keyword>
<dbReference type="EMBL" id="CAFBMC010000064">
    <property type="protein sequence ID" value="CAB4904197.1"/>
    <property type="molecule type" value="Genomic_DNA"/>
</dbReference>
<feature type="transmembrane region" description="Helical" evidence="1">
    <location>
        <begin position="398"/>
        <end position="418"/>
    </location>
</feature>
<feature type="transmembrane region" description="Helical" evidence="1">
    <location>
        <begin position="79"/>
        <end position="100"/>
    </location>
</feature>